<keyword evidence="6" id="KW-0915">Sodium</keyword>
<evidence type="ECO:0000313" key="13">
    <source>
        <dbReference type="EMBL" id="TXK71462.1"/>
    </source>
</evidence>
<keyword evidence="15" id="KW-1185">Reference proteome</keyword>
<dbReference type="PANTHER" id="PTHR43562:SF3">
    <property type="entry name" value="SODIUM ION_PROTON EXCHANGER (EUROFUNG)"/>
    <property type="match status" value="1"/>
</dbReference>
<evidence type="ECO:0000256" key="3">
    <source>
        <dbReference type="ARBA" id="ARBA00022449"/>
    </source>
</evidence>
<feature type="transmembrane region" description="Helical" evidence="10">
    <location>
        <begin position="383"/>
        <end position="403"/>
    </location>
</feature>
<evidence type="ECO:0000256" key="8">
    <source>
        <dbReference type="ARBA" id="ARBA00023136"/>
    </source>
</evidence>
<evidence type="ECO:0000256" key="10">
    <source>
        <dbReference type="SAM" id="Phobius"/>
    </source>
</evidence>
<keyword evidence="9" id="KW-0739">Sodium transport</keyword>
<dbReference type="GO" id="GO:0016020">
    <property type="term" value="C:membrane"/>
    <property type="evidence" value="ECO:0007669"/>
    <property type="project" value="UniProtKB-SubCell"/>
</dbReference>
<proteinExistence type="predicted"/>
<feature type="transmembrane region" description="Helical" evidence="10">
    <location>
        <begin position="142"/>
        <end position="165"/>
    </location>
</feature>
<dbReference type="EMBL" id="CP037746">
    <property type="protein sequence ID" value="QBL13058.1"/>
    <property type="molecule type" value="Genomic_DNA"/>
</dbReference>
<reference evidence="13 15" key="2">
    <citation type="submission" date="2019-08" db="EMBL/GenBank/DDBJ databases">
        <title>Rapid identification of Enteric Bacteria from Whole Genome Sequences (WGS) using Average Nucleotide Identity (ANI).</title>
        <authorList>
            <person name="Lane C."/>
        </authorList>
    </citation>
    <scope>NUCLEOTIDE SEQUENCE [LARGE SCALE GENOMIC DNA]</scope>
    <source>
        <strain evidence="13 15">2010D-8464</strain>
    </source>
</reference>
<evidence type="ECO:0000313" key="12">
    <source>
        <dbReference type="EMBL" id="QBL13058.1"/>
    </source>
</evidence>
<feature type="transmembrane region" description="Helical" evidence="10">
    <location>
        <begin position="12"/>
        <end position="33"/>
    </location>
</feature>
<feature type="transmembrane region" description="Helical" evidence="10">
    <location>
        <begin position="209"/>
        <end position="228"/>
    </location>
</feature>
<dbReference type="GO" id="GO:0006814">
    <property type="term" value="P:sodium ion transport"/>
    <property type="evidence" value="ECO:0007669"/>
    <property type="project" value="UniProtKB-KW"/>
</dbReference>
<evidence type="ECO:0000313" key="14">
    <source>
        <dbReference type="Proteomes" id="UP000293421"/>
    </source>
</evidence>
<sequence>MKLESLSPDNLTAVFLSLGILLLSAFLFGKIFTLLKAPKVIGEILGGFILGASGLYLIMPDVVSGIFLNFQEQGKILNTFYQLGLIFLMFIAGFNTQINFEKQNIKIISTLFLGATFIPIFFGYFFIDYFKESFIGEKGNDLSFSLVFLIAIAVTSIPVISKIFFDIGIIKTRFASVVLTTSTIQDLFLWILLNVAINTSHTSSFSIENNLLTAFVTVLLFIFVKLLANIVSKFYFSLTSIDFFTLSFILLFLSIGLLNTLHINPMYTSFLVGFLIKNILQNNQELKEKIISISDFSFSCFIPIYFALIGIQLNVIHEFSFIMFIAFCVLACVFEFLGCYIALLSLKISNISRINFAISMNARGGPGIVLASVAFYYQIINTSFFTTLILTTLLSSMIAGYWLRYQKNKNEEVFHKF</sequence>
<feature type="transmembrane region" description="Helical" evidence="10">
    <location>
        <begin position="235"/>
        <end position="255"/>
    </location>
</feature>
<feature type="transmembrane region" description="Helical" evidence="10">
    <location>
        <begin position="356"/>
        <end position="377"/>
    </location>
</feature>
<dbReference type="RefSeq" id="WP_039666006.1">
    <property type="nucleotide sequence ID" value="NZ_CP037746.1"/>
</dbReference>
<keyword evidence="2" id="KW-0813">Transport</keyword>
<organism evidence="12 14">
    <name type="scientific">Campylobacter volucris</name>
    <dbReference type="NCBI Taxonomy" id="1031542"/>
    <lineage>
        <taxon>Bacteria</taxon>
        <taxon>Pseudomonadati</taxon>
        <taxon>Campylobacterota</taxon>
        <taxon>Epsilonproteobacteria</taxon>
        <taxon>Campylobacterales</taxon>
        <taxon>Campylobacteraceae</taxon>
        <taxon>Campylobacter</taxon>
    </lineage>
</organism>
<feature type="transmembrane region" description="Helical" evidence="10">
    <location>
        <begin position="319"/>
        <end position="344"/>
    </location>
</feature>
<keyword evidence="7" id="KW-0406">Ion transport</keyword>
<dbReference type="GO" id="GO:0015297">
    <property type="term" value="F:antiporter activity"/>
    <property type="evidence" value="ECO:0007669"/>
    <property type="project" value="UniProtKB-KW"/>
</dbReference>
<evidence type="ECO:0000259" key="11">
    <source>
        <dbReference type="Pfam" id="PF00999"/>
    </source>
</evidence>
<dbReference type="GeneID" id="66288014"/>
<evidence type="ECO:0000256" key="6">
    <source>
        <dbReference type="ARBA" id="ARBA00023053"/>
    </source>
</evidence>
<feature type="transmembrane region" description="Helical" evidence="10">
    <location>
        <begin position="40"/>
        <end position="59"/>
    </location>
</feature>
<dbReference type="Proteomes" id="UP000293421">
    <property type="component" value="Chromosome"/>
</dbReference>
<comment type="subcellular location">
    <subcellularLocation>
        <location evidence="1">Membrane</location>
        <topology evidence="1">Multi-pass membrane protein</topology>
    </subcellularLocation>
</comment>
<feature type="transmembrane region" description="Helical" evidence="10">
    <location>
        <begin position="292"/>
        <end position="313"/>
    </location>
</feature>
<dbReference type="Gene3D" id="1.20.1530.20">
    <property type="match status" value="1"/>
</dbReference>
<feature type="transmembrane region" description="Helical" evidence="10">
    <location>
        <begin position="261"/>
        <end position="280"/>
    </location>
</feature>
<keyword evidence="4 10" id="KW-0812">Transmembrane</keyword>
<keyword evidence="5 10" id="KW-1133">Transmembrane helix</keyword>
<evidence type="ECO:0000256" key="1">
    <source>
        <dbReference type="ARBA" id="ARBA00004141"/>
    </source>
</evidence>
<evidence type="ECO:0000256" key="7">
    <source>
        <dbReference type="ARBA" id="ARBA00023065"/>
    </source>
</evidence>
<name>A0AAE6CYV4_9BACT</name>
<accession>A0AAE6CYV4</accession>
<dbReference type="InterPro" id="IPR006153">
    <property type="entry name" value="Cation/H_exchanger_TM"/>
</dbReference>
<dbReference type="Pfam" id="PF00999">
    <property type="entry name" value="Na_H_Exchanger"/>
    <property type="match status" value="1"/>
</dbReference>
<feature type="transmembrane region" description="Helical" evidence="10">
    <location>
        <begin position="79"/>
        <end position="95"/>
    </location>
</feature>
<gene>
    <name evidence="12" type="ORF">A9460_01415</name>
    <name evidence="13" type="ORF">FVD15_01090</name>
</gene>
<evidence type="ECO:0000256" key="9">
    <source>
        <dbReference type="ARBA" id="ARBA00023201"/>
    </source>
</evidence>
<evidence type="ECO:0000256" key="4">
    <source>
        <dbReference type="ARBA" id="ARBA00022692"/>
    </source>
</evidence>
<dbReference type="InterPro" id="IPR038770">
    <property type="entry name" value="Na+/solute_symporter_sf"/>
</dbReference>
<evidence type="ECO:0000256" key="5">
    <source>
        <dbReference type="ARBA" id="ARBA00022989"/>
    </source>
</evidence>
<protein>
    <submittedName>
        <fullName evidence="12">Sodium/hydrogen exchanger family protein</fullName>
    </submittedName>
</protein>
<dbReference type="EMBL" id="VRMB01000004">
    <property type="protein sequence ID" value="TXK71462.1"/>
    <property type="molecule type" value="Genomic_DNA"/>
</dbReference>
<evidence type="ECO:0000256" key="2">
    <source>
        <dbReference type="ARBA" id="ARBA00022448"/>
    </source>
</evidence>
<feature type="domain" description="Cation/H+ exchanger transmembrane" evidence="11">
    <location>
        <begin position="23"/>
        <end position="403"/>
    </location>
</feature>
<reference evidence="12 14" key="1">
    <citation type="submission" date="2019-02" db="EMBL/GenBank/DDBJ databases">
        <title>Use of ANI for Rapid Identification of Enteric Bacteria.</title>
        <authorList>
            <person name="Pruckler J."/>
            <person name="Lane C."/>
            <person name="Aubert R."/>
        </authorList>
    </citation>
    <scope>NUCLEOTIDE SEQUENCE [LARGE SCALE GENOMIC DNA]</scope>
    <source>
        <strain evidence="12 14">2014D-0083</strain>
    </source>
</reference>
<dbReference type="AlphaFoldDB" id="A0AAE6CYV4"/>
<dbReference type="Proteomes" id="UP000321325">
    <property type="component" value="Unassembled WGS sequence"/>
</dbReference>
<dbReference type="PANTHER" id="PTHR43562">
    <property type="entry name" value="NAPA-TYPE SODIUM/HYDROGEN ANTIPORTER"/>
    <property type="match status" value="1"/>
</dbReference>
<keyword evidence="3" id="KW-0050">Antiport</keyword>
<dbReference type="GO" id="GO:1902600">
    <property type="term" value="P:proton transmembrane transport"/>
    <property type="evidence" value="ECO:0007669"/>
    <property type="project" value="InterPro"/>
</dbReference>
<feature type="transmembrane region" description="Helical" evidence="10">
    <location>
        <begin position="177"/>
        <end position="197"/>
    </location>
</feature>
<feature type="transmembrane region" description="Helical" evidence="10">
    <location>
        <begin position="107"/>
        <end position="127"/>
    </location>
</feature>
<keyword evidence="8 10" id="KW-0472">Membrane</keyword>
<evidence type="ECO:0000313" key="15">
    <source>
        <dbReference type="Proteomes" id="UP000321325"/>
    </source>
</evidence>